<protein>
    <submittedName>
        <fullName evidence="1">Ethanolamine utilization protein EutA</fullName>
    </submittedName>
</protein>
<organism evidence="1 2">
    <name type="scientific">Furfurilactobacillus rossiae DSM 15814</name>
    <dbReference type="NCBI Taxonomy" id="1114972"/>
    <lineage>
        <taxon>Bacteria</taxon>
        <taxon>Bacillati</taxon>
        <taxon>Bacillota</taxon>
        <taxon>Bacilli</taxon>
        <taxon>Lactobacillales</taxon>
        <taxon>Lactobacillaceae</taxon>
        <taxon>Furfurilactobacillus</taxon>
    </lineage>
</organism>
<accession>A0A0R1RGX7</accession>
<evidence type="ECO:0000313" key="1">
    <source>
        <dbReference type="EMBL" id="KRL56111.1"/>
    </source>
</evidence>
<dbReference type="PANTHER" id="PTHR32432:SF13">
    <property type="entry name" value="ETHANOLAMINE AMMONIA-LYASE REACTIVASE EUTA"/>
    <property type="match status" value="1"/>
</dbReference>
<dbReference type="PATRIC" id="fig|1114972.6.peg.2199"/>
<dbReference type="STRING" id="1114972.FD35_GL002151"/>
<dbReference type="PANTHER" id="PTHR32432">
    <property type="entry name" value="CELL DIVISION PROTEIN FTSA-RELATED"/>
    <property type="match status" value="1"/>
</dbReference>
<dbReference type="EMBL" id="AZFF01000005">
    <property type="protein sequence ID" value="KRL56111.1"/>
    <property type="molecule type" value="Genomic_DNA"/>
</dbReference>
<reference evidence="1 2" key="1">
    <citation type="journal article" date="2015" name="Genome Announc.">
        <title>Expanding the biotechnology potential of lactobacilli through comparative genomics of 213 strains and associated genera.</title>
        <authorList>
            <person name="Sun Z."/>
            <person name="Harris H.M."/>
            <person name="McCann A."/>
            <person name="Guo C."/>
            <person name="Argimon S."/>
            <person name="Zhang W."/>
            <person name="Yang X."/>
            <person name="Jeffery I.B."/>
            <person name="Cooney J.C."/>
            <person name="Kagawa T.F."/>
            <person name="Liu W."/>
            <person name="Song Y."/>
            <person name="Salvetti E."/>
            <person name="Wrobel A."/>
            <person name="Rasinkangas P."/>
            <person name="Parkhill J."/>
            <person name="Rea M.C."/>
            <person name="O'Sullivan O."/>
            <person name="Ritari J."/>
            <person name="Douillard F.P."/>
            <person name="Paul Ross R."/>
            <person name="Yang R."/>
            <person name="Briner A.E."/>
            <person name="Felis G.E."/>
            <person name="de Vos W.M."/>
            <person name="Barrangou R."/>
            <person name="Klaenhammer T.R."/>
            <person name="Caufield P.W."/>
            <person name="Cui Y."/>
            <person name="Zhang H."/>
            <person name="O'Toole P.W."/>
        </authorList>
    </citation>
    <scope>NUCLEOTIDE SEQUENCE [LARGE SCALE GENOMIC DNA]</scope>
    <source>
        <strain evidence="1 2">DSM 15814</strain>
    </source>
</reference>
<sequence length="481" mass="51926">MNDMEDDQILSVGIDLGTSTTQLILSRLTVKNFASAFSVPRINISKKEIIFQSDIIFTPLSSPTKIDAEAIKKFVTEQYKKANIDKQAIQMGAVIITGETARKENSSSVTEALSGYAGDFVVATAGPDLESIIAGKGAGTNIVAKRQRRSVVNIDVGGGTSNLGLFNDDGEVIDTACFDVGGRLIRISKENHQITYISPKVEQLIKSLKIDIRVGMRVTAEQLQPVVDVLTQILENSIGLGNRSPYFDLFITNHALHPEKKIDGVTFSGGVADCLNEELPRDEFRFGDIGLLLGQAVRHSAIFKEKTVYPSVETIRATVVGAGSHTTDVTGSTIAYTADILPIRNLPILKIAKSDESLAADALATSISEKINWYKVQNELSNVALALVGRRSPSFADIQRYAAGIVKGAQILLVKHEPLIVMVHEDMAKALGQSLFALLPSKYPFVCIDSVKVENGDYIDLGAPIANGEVLPVIVKTLVFG</sequence>
<name>A0A0R1RGX7_9LACO</name>
<dbReference type="InterPro" id="IPR009377">
    <property type="entry name" value="EutA"/>
</dbReference>
<keyword evidence="2" id="KW-1185">Reference proteome</keyword>
<comment type="caution">
    <text evidence="1">The sequence shown here is derived from an EMBL/GenBank/DDBJ whole genome shotgun (WGS) entry which is preliminary data.</text>
</comment>
<evidence type="ECO:0000313" key="2">
    <source>
        <dbReference type="Proteomes" id="UP000051999"/>
    </source>
</evidence>
<gene>
    <name evidence="1" type="ORF">FD35_GL002151</name>
</gene>
<proteinExistence type="predicted"/>
<dbReference type="Pfam" id="PF06277">
    <property type="entry name" value="EutA"/>
    <property type="match status" value="1"/>
</dbReference>
<dbReference type="AlphaFoldDB" id="A0A0R1RGX7"/>
<dbReference type="Proteomes" id="UP000051999">
    <property type="component" value="Unassembled WGS sequence"/>
</dbReference>
<dbReference type="SUPFAM" id="SSF53067">
    <property type="entry name" value="Actin-like ATPase domain"/>
    <property type="match status" value="1"/>
</dbReference>
<dbReference type="eggNOG" id="COG4819">
    <property type="taxonomic scope" value="Bacteria"/>
</dbReference>
<dbReference type="InterPro" id="IPR043129">
    <property type="entry name" value="ATPase_NBD"/>
</dbReference>
<dbReference type="NCBIfam" id="NF007992">
    <property type="entry name" value="PRK10719.1-3"/>
    <property type="match status" value="1"/>
</dbReference>
<dbReference type="InterPro" id="IPR050696">
    <property type="entry name" value="FtsA/MreB"/>
</dbReference>
<dbReference type="PIRSF" id="PIRSF012293">
    <property type="entry name" value="EutA"/>
    <property type="match status" value="1"/>
</dbReference>